<evidence type="ECO:0000313" key="14">
    <source>
        <dbReference type="EMBL" id="KAH0913789.1"/>
    </source>
</evidence>
<evidence type="ECO:0000256" key="1">
    <source>
        <dbReference type="ARBA" id="ARBA00004690"/>
    </source>
</evidence>
<evidence type="ECO:0000259" key="13">
    <source>
        <dbReference type="Pfam" id="PF14681"/>
    </source>
</evidence>
<reference evidence="14 15" key="1">
    <citation type="submission" date="2021-05" db="EMBL/GenBank/DDBJ databases">
        <title>Genome Assembly of Synthetic Allotetraploid Brassica napus Reveals Homoeologous Exchanges between Subgenomes.</title>
        <authorList>
            <person name="Davis J.T."/>
        </authorList>
    </citation>
    <scope>NUCLEOTIDE SEQUENCE [LARGE SCALE GENOMIC DNA]</scope>
    <source>
        <strain evidence="15">cv. Da-Ae</strain>
        <tissue evidence="14">Seedling</tissue>
    </source>
</reference>
<protein>
    <recommendedName>
        <fullName evidence="11">Uridine kinase</fullName>
        <ecNumber evidence="11">2.7.1.48</ecNumber>
    </recommendedName>
</protein>
<dbReference type="NCBIfam" id="NF004018">
    <property type="entry name" value="PRK05480.1"/>
    <property type="match status" value="1"/>
</dbReference>
<accession>A0ABQ8C9M4</accession>
<evidence type="ECO:0000256" key="3">
    <source>
        <dbReference type="ARBA" id="ARBA00008173"/>
    </source>
</evidence>
<dbReference type="Proteomes" id="UP000824890">
    <property type="component" value="Unassembled WGS sequence"/>
</dbReference>
<comment type="catalytic activity">
    <reaction evidence="11">
        <text>uridine + ATP = UMP + ADP + H(+)</text>
        <dbReference type="Rhea" id="RHEA:16825"/>
        <dbReference type="ChEBI" id="CHEBI:15378"/>
        <dbReference type="ChEBI" id="CHEBI:16704"/>
        <dbReference type="ChEBI" id="CHEBI:30616"/>
        <dbReference type="ChEBI" id="CHEBI:57865"/>
        <dbReference type="ChEBI" id="CHEBI:456216"/>
        <dbReference type="EC" id="2.7.1.48"/>
    </reaction>
</comment>
<keyword evidence="6 11" id="KW-0808">Transferase</keyword>
<dbReference type="CDD" id="cd02023">
    <property type="entry name" value="UMPK"/>
    <property type="match status" value="1"/>
</dbReference>
<evidence type="ECO:0000256" key="10">
    <source>
        <dbReference type="ARBA" id="ARBA00023268"/>
    </source>
</evidence>
<dbReference type="InterPro" id="IPR006083">
    <property type="entry name" value="PRK/URK"/>
</dbReference>
<evidence type="ECO:0000256" key="11">
    <source>
        <dbReference type="RuleBase" id="RU003825"/>
    </source>
</evidence>
<dbReference type="InterPro" id="IPR029057">
    <property type="entry name" value="PRTase-like"/>
</dbReference>
<dbReference type="Gene3D" id="3.40.50.2020">
    <property type="match status" value="1"/>
</dbReference>
<dbReference type="SUPFAM" id="SSF52540">
    <property type="entry name" value="P-loop containing nucleoside triphosphate hydrolases"/>
    <property type="match status" value="1"/>
</dbReference>
<feature type="domain" description="Phosphoribosyltransferase" evidence="13">
    <location>
        <begin position="264"/>
        <end position="457"/>
    </location>
</feature>
<evidence type="ECO:0000256" key="8">
    <source>
        <dbReference type="ARBA" id="ARBA00022777"/>
    </source>
</evidence>
<comment type="similarity">
    <text evidence="3">In the N-terminal section; belongs to the uridine kinase family.</text>
</comment>
<evidence type="ECO:0000256" key="7">
    <source>
        <dbReference type="ARBA" id="ARBA00022741"/>
    </source>
</evidence>
<gene>
    <name evidence="14" type="ORF">HID58_028235</name>
</gene>
<keyword evidence="8 11" id="KW-0418">Kinase</keyword>
<name>A0ABQ8C9M4_BRANA</name>
<dbReference type="Pfam" id="PF14681">
    <property type="entry name" value="UPRTase"/>
    <property type="match status" value="1"/>
</dbReference>
<proteinExistence type="inferred from homology"/>
<dbReference type="SUPFAM" id="SSF53271">
    <property type="entry name" value="PRTase-like"/>
    <property type="match status" value="1"/>
</dbReference>
<dbReference type="CDD" id="cd06223">
    <property type="entry name" value="PRTases_typeI"/>
    <property type="match status" value="1"/>
</dbReference>
<keyword evidence="10" id="KW-0511">Multifunctional enzyme</keyword>
<dbReference type="EC" id="2.7.1.48" evidence="11"/>
<comment type="caution">
    <text evidence="14">The sequence shown here is derived from an EMBL/GenBank/DDBJ whole genome shotgun (WGS) entry which is preliminary data.</text>
</comment>
<evidence type="ECO:0000256" key="4">
    <source>
        <dbReference type="ARBA" id="ARBA00010723"/>
    </source>
</evidence>
<keyword evidence="9" id="KW-0342">GTP-binding</keyword>
<dbReference type="NCBIfam" id="TIGR00235">
    <property type="entry name" value="udk"/>
    <property type="match status" value="1"/>
</dbReference>
<comment type="pathway">
    <text evidence="1 11">Pyrimidine metabolism; UMP biosynthesis via salvage pathway; UMP from uridine: step 1/1.</text>
</comment>
<sequence length="460" mass="51977">MASKLAVDAIETSTKVHFSGFHLDSARSNHMAASAEEEEEQQHGQPFVIGVAGGAASGKTTVCDMIMQQLHDQRAVVVNQDSFYHNVNEKELARVHDYNFDHPDAFDTEQLLCSMEKLRKGQAVDIPNYDFKSYKNNVFPPRRVNPSDVIILEGILIFHDPRVRDLMNMKIFVDADADVRLARRIKRDTVEKGRDIATVLDQYSKFVKPAFEDFILPTKKYADIIIPRGGDNHVAIDLIVQHIRTKLGQHDLCKIYPNLYVIQSTFQIRGMHTLIRDSKTTKHDFIFYSDRLIRLVVEHGLGHLPFTEKQVDLCIRGWTSVRGCVVSRGESMENALRACCKGIKLGKILIHREGDNGQQLRYEKLPSDISERHVLLLDPILGTGNSAVQAIRLLISKGVPESNIIFLNLISAPQGVNVVCKRFPRIKIVTSEIELGLNDEFRVVPGMGEFGDRYFGTDDE</sequence>
<evidence type="ECO:0000256" key="5">
    <source>
        <dbReference type="ARBA" id="ARBA00022533"/>
    </source>
</evidence>
<evidence type="ECO:0000313" key="15">
    <source>
        <dbReference type="Proteomes" id="UP000824890"/>
    </source>
</evidence>
<evidence type="ECO:0000256" key="9">
    <source>
        <dbReference type="ARBA" id="ARBA00023134"/>
    </source>
</evidence>
<comment type="similarity">
    <text evidence="4">In the C-terminal section; belongs to the UPRTase family.</text>
</comment>
<dbReference type="InterPro" id="IPR000836">
    <property type="entry name" value="PRTase_dom"/>
</dbReference>
<dbReference type="Gene3D" id="3.40.50.300">
    <property type="entry name" value="P-loop containing nucleotide triphosphate hydrolases"/>
    <property type="match status" value="1"/>
</dbReference>
<dbReference type="InterPro" id="IPR000764">
    <property type="entry name" value="Uridine_kinase-like"/>
</dbReference>
<dbReference type="PRINTS" id="PR00988">
    <property type="entry name" value="URIDINKINASE"/>
</dbReference>
<evidence type="ECO:0000259" key="12">
    <source>
        <dbReference type="Pfam" id="PF00485"/>
    </source>
</evidence>
<dbReference type="InterPro" id="IPR027417">
    <property type="entry name" value="P-loop_NTPase"/>
</dbReference>
<keyword evidence="15" id="KW-1185">Reference proteome</keyword>
<comment type="similarity">
    <text evidence="11">Belongs to the uridine kinase family.</text>
</comment>
<feature type="domain" description="Phosphoribulokinase/uridine kinase" evidence="12">
    <location>
        <begin position="48"/>
        <end position="234"/>
    </location>
</feature>
<comment type="catalytic activity">
    <reaction evidence="11">
        <text>cytidine + ATP = CMP + ADP + H(+)</text>
        <dbReference type="Rhea" id="RHEA:24674"/>
        <dbReference type="ChEBI" id="CHEBI:15378"/>
        <dbReference type="ChEBI" id="CHEBI:17562"/>
        <dbReference type="ChEBI" id="CHEBI:30616"/>
        <dbReference type="ChEBI" id="CHEBI:60377"/>
        <dbReference type="ChEBI" id="CHEBI:456216"/>
        <dbReference type="EC" id="2.7.1.48"/>
    </reaction>
</comment>
<evidence type="ECO:0000256" key="6">
    <source>
        <dbReference type="ARBA" id="ARBA00022679"/>
    </source>
</evidence>
<evidence type="ECO:0000256" key="2">
    <source>
        <dbReference type="ARBA" id="ARBA00004784"/>
    </source>
</evidence>
<comment type="pathway">
    <text evidence="2 11">Pyrimidine metabolism; CTP biosynthesis via salvage pathway; CTP from cytidine: step 1/3.</text>
</comment>
<dbReference type="Pfam" id="PF00485">
    <property type="entry name" value="PRK"/>
    <property type="match status" value="1"/>
</dbReference>
<keyword evidence="7 11" id="KW-0547">Nucleotide-binding</keyword>
<organism evidence="14 15">
    <name type="scientific">Brassica napus</name>
    <name type="common">Rape</name>
    <dbReference type="NCBI Taxonomy" id="3708"/>
    <lineage>
        <taxon>Eukaryota</taxon>
        <taxon>Viridiplantae</taxon>
        <taxon>Streptophyta</taxon>
        <taxon>Embryophyta</taxon>
        <taxon>Tracheophyta</taxon>
        <taxon>Spermatophyta</taxon>
        <taxon>Magnoliopsida</taxon>
        <taxon>eudicotyledons</taxon>
        <taxon>Gunneridae</taxon>
        <taxon>Pentapetalae</taxon>
        <taxon>rosids</taxon>
        <taxon>malvids</taxon>
        <taxon>Brassicales</taxon>
        <taxon>Brassicaceae</taxon>
        <taxon>Brassiceae</taxon>
        <taxon>Brassica</taxon>
    </lineage>
</organism>
<dbReference type="EMBL" id="JAGKQM010000008">
    <property type="protein sequence ID" value="KAH0913789.1"/>
    <property type="molecule type" value="Genomic_DNA"/>
</dbReference>
<keyword evidence="5" id="KW-0021">Allosteric enzyme</keyword>
<dbReference type="PANTHER" id="PTHR10285">
    <property type="entry name" value="URIDINE KINASE"/>
    <property type="match status" value="1"/>
</dbReference>
<keyword evidence="11" id="KW-0067">ATP-binding</keyword>